<organism evidence="2 3">
    <name type="scientific">Trapa natans</name>
    <name type="common">Water chestnut</name>
    <dbReference type="NCBI Taxonomy" id="22666"/>
    <lineage>
        <taxon>Eukaryota</taxon>
        <taxon>Viridiplantae</taxon>
        <taxon>Streptophyta</taxon>
        <taxon>Embryophyta</taxon>
        <taxon>Tracheophyta</taxon>
        <taxon>Spermatophyta</taxon>
        <taxon>Magnoliopsida</taxon>
        <taxon>eudicotyledons</taxon>
        <taxon>Gunneridae</taxon>
        <taxon>Pentapetalae</taxon>
        <taxon>rosids</taxon>
        <taxon>malvids</taxon>
        <taxon>Myrtales</taxon>
        <taxon>Lythraceae</taxon>
        <taxon>Trapa</taxon>
    </lineage>
</organism>
<feature type="region of interest" description="Disordered" evidence="1">
    <location>
        <begin position="70"/>
        <end position="91"/>
    </location>
</feature>
<keyword evidence="3" id="KW-1185">Reference proteome</keyword>
<evidence type="ECO:0000313" key="3">
    <source>
        <dbReference type="Proteomes" id="UP001346149"/>
    </source>
</evidence>
<proteinExistence type="predicted"/>
<dbReference type="EMBL" id="JAXQNO010000008">
    <property type="protein sequence ID" value="KAK4793692.1"/>
    <property type="molecule type" value="Genomic_DNA"/>
</dbReference>
<dbReference type="PANTHER" id="PTHR35290:SF2">
    <property type="entry name" value="PROTEIN CASPARIAN STRIP INTEGRITY FACTOR 1"/>
    <property type="match status" value="1"/>
</dbReference>
<gene>
    <name evidence="2" type="ORF">SAY86_024127</name>
</gene>
<comment type="caution">
    <text evidence="2">The sequence shown here is derived from an EMBL/GenBank/DDBJ whole genome shotgun (WGS) entry which is preliminary data.</text>
</comment>
<dbReference type="InterPro" id="IPR038974">
    <property type="entry name" value="CIF1/2"/>
</dbReference>
<name>A0AAN7LVZ2_TRANT</name>
<dbReference type="PANTHER" id="PTHR35290">
    <property type="entry name" value="PROTEIN CASPARIAN STRIP INTEGRITY FACTOR 1-RELATED"/>
    <property type="match status" value="1"/>
</dbReference>
<sequence length="91" mass="10116">MRVSEGPNPFKGIGTRIHPLLARSEIGRRLKLVKLPEQKGVAGAVHEEVVPPEEEATTTIHERLMRVNTNDYGRYDPAPSLVRPPSKVIPN</sequence>
<reference evidence="2 3" key="1">
    <citation type="journal article" date="2023" name="Hortic Res">
        <title>Pangenome of water caltrop reveals structural variations and asymmetric subgenome divergence after allopolyploidization.</title>
        <authorList>
            <person name="Zhang X."/>
            <person name="Chen Y."/>
            <person name="Wang L."/>
            <person name="Yuan Y."/>
            <person name="Fang M."/>
            <person name="Shi L."/>
            <person name="Lu R."/>
            <person name="Comes H.P."/>
            <person name="Ma Y."/>
            <person name="Chen Y."/>
            <person name="Huang G."/>
            <person name="Zhou Y."/>
            <person name="Zheng Z."/>
            <person name="Qiu Y."/>
        </authorList>
    </citation>
    <scope>NUCLEOTIDE SEQUENCE [LARGE SCALE GENOMIC DNA]</scope>
    <source>
        <strain evidence="2">F231</strain>
    </source>
</reference>
<protein>
    <submittedName>
        <fullName evidence="2">Uncharacterized protein</fullName>
    </submittedName>
</protein>
<evidence type="ECO:0000256" key="1">
    <source>
        <dbReference type="SAM" id="MobiDB-lite"/>
    </source>
</evidence>
<dbReference type="AlphaFoldDB" id="A0AAN7LVZ2"/>
<accession>A0AAN7LVZ2</accession>
<dbReference type="Proteomes" id="UP001346149">
    <property type="component" value="Unassembled WGS sequence"/>
</dbReference>
<evidence type="ECO:0000313" key="2">
    <source>
        <dbReference type="EMBL" id="KAK4793692.1"/>
    </source>
</evidence>